<evidence type="ECO:0000256" key="1">
    <source>
        <dbReference type="SAM" id="Phobius"/>
    </source>
</evidence>
<dbReference type="OrthoDB" id="4478809at2"/>
<reference evidence="2 3" key="1">
    <citation type="submission" date="2016-10" db="EMBL/GenBank/DDBJ databases">
        <authorList>
            <person name="de Groot N.N."/>
        </authorList>
    </citation>
    <scope>NUCLEOTIDE SEQUENCE [LARGE SCALE GENOMIC DNA]</scope>
    <source>
        <strain evidence="2 3">CGMCC 1.7056</strain>
    </source>
</reference>
<dbReference type="AlphaFoldDB" id="A0A1I1EJR8"/>
<protein>
    <submittedName>
        <fullName evidence="2">Uncharacterized protein</fullName>
    </submittedName>
</protein>
<evidence type="ECO:0000313" key="3">
    <source>
        <dbReference type="Proteomes" id="UP000198832"/>
    </source>
</evidence>
<keyword evidence="1" id="KW-0812">Transmembrane</keyword>
<name>A0A1I1EJR8_9ACTN</name>
<accession>A0A1I1EJR8</accession>
<feature type="transmembrane region" description="Helical" evidence="1">
    <location>
        <begin position="37"/>
        <end position="55"/>
    </location>
</feature>
<keyword evidence="1" id="KW-1133">Transmembrane helix</keyword>
<feature type="transmembrane region" description="Helical" evidence="1">
    <location>
        <begin position="12"/>
        <end position="30"/>
    </location>
</feature>
<dbReference type="Proteomes" id="UP000198832">
    <property type="component" value="Unassembled WGS sequence"/>
</dbReference>
<dbReference type="EMBL" id="FOLB01000002">
    <property type="protein sequence ID" value="SFB87364.1"/>
    <property type="molecule type" value="Genomic_DNA"/>
</dbReference>
<gene>
    <name evidence="2" type="ORF">SAMN04487968_102110</name>
</gene>
<proteinExistence type="predicted"/>
<evidence type="ECO:0000313" key="2">
    <source>
        <dbReference type="EMBL" id="SFB87364.1"/>
    </source>
</evidence>
<dbReference type="STRING" id="574651.SAMN04487968_102110"/>
<organism evidence="2 3">
    <name type="scientific">Nocardioides terrae</name>
    <dbReference type="NCBI Taxonomy" id="574651"/>
    <lineage>
        <taxon>Bacteria</taxon>
        <taxon>Bacillati</taxon>
        <taxon>Actinomycetota</taxon>
        <taxon>Actinomycetes</taxon>
        <taxon>Propionibacteriales</taxon>
        <taxon>Nocardioidaceae</taxon>
        <taxon>Nocardioides</taxon>
    </lineage>
</organism>
<feature type="transmembrane region" description="Helical" evidence="1">
    <location>
        <begin position="67"/>
        <end position="88"/>
    </location>
</feature>
<keyword evidence="3" id="KW-1185">Reference proteome</keyword>
<dbReference type="RefSeq" id="WP_091120233.1">
    <property type="nucleotide sequence ID" value="NZ_FOLB01000002.1"/>
</dbReference>
<keyword evidence="1" id="KW-0472">Membrane</keyword>
<sequence>MLPPLLTHNVFPAAWTGIVLALLVIAAAFAPRLGRAGGIVIGALSVLWLLLDHRMEGGVLVAVTPSHGLVTADLVGLTGLALAGWLVVRGRL</sequence>